<dbReference type="InterPro" id="IPR011250">
    <property type="entry name" value="OMP/PagP_B-barrel"/>
</dbReference>
<evidence type="ECO:0000313" key="4">
    <source>
        <dbReference type="Proteomes" id="UP001155587"/>
    </source>
</evidence>
<protein>
    <submittedName>
        <fullName evidence="3">Porin family protein</fullName>
    </submittedName>
</protein>
<evidence type="ECO:0000259" key="2">
    <source>
        <dbReference type="Pfam" id="PF13505"/>
    </source>
</evidence>
<name>A0A9X3CN11_9VIBR</name>
<keyword evidence="1" id="KW-0732">Signal</keyword>
<dbReference type="SUPFAM" id="SSF56925">
    <property type="entry name" value="OMPA-like"/>
    <property type="match status" value="1"/>
</dbReference>
<dbReference type="RefSeq" id="WP_265674940.1">
    <property type="nucleotide sequence ID" value="NZ_JAKRRY010000011.1"/>
</dbReference>
<dbReference type="AlphaFoldDB" id="A0A9X3CN11"/>
<dbReference type="Proteomes" id="UP001155587">
    <property type="component" value="Unassembled WGS sequence"/>
</dbReference>
<organism evidence="3 4">
    <name type="scientific">Vibrio qingdaonensis</name>
    <dbReference type="NCBI Taxonomy" id="2829491"/>
    <lineage>
        <taxon>Bacteria</taxon>
        <taxon>Pseudomonadati</taxon>
        <taxon>Pseudomonadota</taxon>
        <taxon>Gammaproteobacteria</taxon>
        <taxon>Vibrionales</taxon>
        <taxon>Vibrionaceae</taxon>
        <taxon>Vibrio</taxon>
    </lineage>
</organism>
<dbReference type="InterPro" id="IPR027385">
    <property type="entry name" value="Beta-barrel_OMP"/>
</dbReference>
<keyword evidence="4" id="KW-1185">Reference proteome</keyword>
<evidence type="ECO:0000256" key="1">
    <source>
        <dbReference type="ARBA" id="ARBA00022729"/>
    </source>
</evidence>
<gene>
    <name evidence="3" type="ORF">MD535_10225</name>
</gene>
<reference evidence="3" key="1">
    <citation type="submission" date="2022-02" db="EMBL/GenBank/DDBJ databases">
        <title>Vibrio sp. nov, a new bacterium isolated from seawater.</title>
        <authorList>
            <person name="Yuan Y."/>
        </authorList>
    </citation>
    <scope>NUCLEOTIDE SEQUENCE</scope>
    <source>
        <strain evidence="3">ZSDZ65</strain>
    </source>
</reference>
<feature type="domain" description="Outer membrane protein beta-barrel" evidence="2">
    <location>
        <begin position="62"/>
        <end position="240"/>
    </location>
</feature>
<dbReference type="Gene3D" id="2.40.160.20">
    <property type="match status" value="1"/>
</dbReference>
<evidence type="ECO:0000313" key="3">
    <source>
        <dbReference type="EMBL" id="MCW8346376.1"/>
    </source>
</evidence>
<comment type="caution">
    <text evidence="3">The sequence shown here is derived from an EMBL/GenBank/DDBJ whole genome shotgun (WGS) entry which is preliminary data.</text>
</comment>
<proteinExistence type="predicted"/>
<dbReference type="Pfam" id="PF13505">
    <property type="entry name" value="OMP_b-brl"/>
    <property type="match status" value="1"/>
</dbReference>
<dbReference type="EMBL" id="JAKRRY010000011">
    <property type="protein sequence ID" value="MCW8346376.1"/>
    <property type="molecule type" value="Genomic_DNA"/>
</dbReference>
<accession>A0A9X3CN11</accession>
<sequence length="240" mass="26136">MQEIRQATEQVIMPTSLAMFNTAESLCDRRIGLRVLSDSQSKLSRIKWGWLMTRKVTLAGSLVIASFTLFAADKQGAFVGGALGNMQTYSIENTFEGERYNHSSPAMAVYAGYHFTDWFGLEGQLLGANTSVTGLSSVTGAVSVSPKFSYYFNDNIAVYTKLGLSGFLMGWNGKPSKESTNDYSIGLGTHAGIGVNIAMNNSVNMRLDYTHMMPNFEHGSGVNLGNADIGVFMVGVHYQF</sequence>